<dbReference type="Pfam" id="PF03060">
    <property type="entry name" value="NMO"/>
    <property type="match status" value="2"/>
</dbReference>
<dbReference type="RefSeq" id="WP_067396091.1">
    <property type="nucleotide sequence ID" value="NZ_BCTA01000093.1"/>
</dbReference>
<keyword evidence="6" id="KW-1185">Reference proteome</keyword>
<dbReference type="EMBL" id="JACKTI010000027">
    <property type="protein sequence ID" value="MCV7023346.1"/>
    <property type="molecule type" value="Genomic_DNA"/>
</dbReference>
<dbReference type="GO" id="GO:0018580">
    <property type="term" value="F:nitronate monooxygenase activity"/>
    <property type="evidence" value="ECO:0007669"/>
    <property type="project" value="InterPro"/>
</dbReference>
<evidence type="ECO:0000313" key="4">
    <source>
        <dbReference type="EMBL" id="GAT12439.1"/>
    </source>
</evidence>
<evidence type="ECO:0000256" key="2">
    <source>
        <dbReference type="ARBA" id="ARBA00022643"/>
    </source>
</evidence>
<dbReference type="PANTHER" id="PTHR32332:SF31">
    <property type="entry name" value="2-NITROPROPANE DIOXYGENASE FAMILY, PUTATIVE (AFU_ORTHOLOGUE AFUA_2G09850)-RELATED"/>
    <property type="match status" value="1"/>
</dbReference>
<name>A0AAW5SIW4_MYCNV</name>
<dbReference type="Gene3D" id="3.20.20.70">
    <property type="entry name" value="Aldolase class I"/>
    <property type="match status" value="1"/>
</dbReference>
<dbReference type="Proteomes" id="UP001207528">
    <property type="component" value="Unassembled WGS sequence"/>
</dbReference>
<dbReference type="AlphaFoldDB" id="A0AAW5SIW4"/>
<accession>A0AAW5SIW4</accession>
<evidence type="ECO:0000256" key="3">
    <source>
        <dbReference type="ARBA" id="ARBA00023002"/>
    </source>
</evidence>
<dbReference type="Proteomes" id="UP000069773">
    <property type="component" value="Unassembled WGS sequence"/>
</dbReference>
<evidence type="ECO:0000256" key="1">
    <source>
        <dbReference type="ARBA" id="ARBA00022630"/>
    </source>
</evidence>
<reference evidence="5" key="2">
    <citation type="submission" date="2020-07" db="EMBL/GenBank/DDBJ databases">
        <authorList>
            <person name="Pettersson B.M.F."/>
            <person name="Behra P.R.K."/>
            <person name="Ramesh M."/>
            <person name="Das S."/>
            <person name="Dasgupta S."/>
            <person name="Kirsebom L.A."/>
        </authorList>
    </citation>
    <scope>NUCLEOTIDE SEQUENCE</scope>
    <source>
        <strain evidence="5">DSM 44203</strain>
    </source>
</reference>
<dbReference type="EMBL" id="BCTA01000093">
    <property type="protein sequence ID" value="GAT12439.1"/>
    <property type="molecule type" value="Genomic_DNA"/>
</dbReference>
<keyword evidence="5" id="KW-0503">Monooxygenase</keyword>
<comment type="caution">
    <text evidence="5">The sequence shown here is derived from an EMBL/GenBank/DDBJ whole genome shotgun (WGS) entry which is preliminary data.</text>
</comment>
<organism evidence="5 7">
    <name type="scientific">Mycolicibacterium novocastrense</name>
    <name type="common">Mycobacterium novocastrense</name>
    <dbReference type="NCBI Taxonomy" id="59813"/>
    <lineage>
        <taxon>Bacteria</taxon>
        <taxon>Bacillati</taxon>
        <taxon>Actinomycetota</taxon>
        <taxon>Actinomycetes</taxon>
        <taxon>Mycobacteriales</taxon>
        <taxon>Mycobacteriaceae</taxon>
        <taxon>Mycolicibacterium</taxon>
    </lineage>
</organism>
<evidence type="ECO:0000313" key="7">
    <source>
        <dbReference type="Proteomes" id="UP001207528"/>
    </source>
</evidence>
<reference evidence="4 6" key="1">
    <citation type="journal article" date="2016" name="Genome Announc.">
        <title>Draft Genome Sequences of Five Rapidly Growing Mycobacterium Species, M. thermoresistibile, M. fortuitum subsp. acetamidolyticum, M. canariasense, M. brisbanense, and M. novocastrense.</title>
        <authorList>
            <person name="Katahira K."/>
            <person name="Ogura Y."/>
            <person name="Gotoh Y."/>
            <person name="Hayashi T."/>
        </authorList>
    </citation>
    <scope>NUCLEOTIDE SEQUENCE [LARGE SCALE GENOMIC DNA]</scope>
    <source>
        <strain evidence="4 6">JCM18114</strain>
    </source>
</reference>
<sequence>MPLATPWSRRIGLEVPIVNAPMGGTAGGVLAAAVSRAGGLGMVGMGSSATAAKLAAELPHVSGLGRPFGIGLVHWVTAAEPELLEVALAAKPALLAVSFGDEWSWVQRAHDAGVSVAAQVADVTGARRAADAGVDVIVARGAEGGGHGEARIGTLPLLAEVLDAVTVPVLAAGGIGTGRGLAAVLAAGASGAWLGTAFTTCTEATTSDGAREHLLRASGEDTVTTRVFDIALDYPWPTTFPERVLRNQFVDRFDGREDLIDADSRAVLAAAAAAEDYSVAPVNAGQGVGMVRETRSAADVVERLCTEAESLLRRWG</sequence>
<dbReference type="InterPro" id="IPR013785">
    <property type="entry name" value="Aldolase_TIM"/>
</dbReference>
<dbReference type="CDD" id="cd04730">
    <property type="entry name" value="NPD_like"/>
    <property type="match status" value="1"/>
</dbReference>
<dbReference type="InterPro" id="IPR004136">
    <property type="entry name" value="NMO"/>
</dbReference>
<dbReference type="SUPFAM" id="SSF51412">
    <property type="entry name" value="Inosine monophosphate dehydrogenase (IMPDH)"/>
    <property type="match status" value="1"/>
</dbReference>
<dbReference type="PANTHER" id="PTHR32332">
    <property type="entry name" value="2-NITROPROPANE DIOXYGENASE"/>
    <property type="match status" value="1"/>
</dbReference>
<evidence type="ECO:0000313" key="6">
    <source>
        <dbReference type="Proteomes" id="UP000069773"/>
    </source>
</evidence>
<protein>
    <submittedName>
        <fullName evidence="4">2-nitropropane dioxygenase-like enzyme</fullName>
    </submittedName>
    <submittedName>
        <fullName evidence="5">Nitronate monooxygenase</fullName>
    </submittedName>
</protein>
<proteinExistence type="predicted"/>
<keyword evidence="2" id="KW-0288">FMN</keyword>
<reference evidence="5" key="3">
    <citation type="journal article" date="2022" name="BMC Genomics">
        <title>Comparative genome analysis of mycobacteria focusing on tRNA and non-coding RNA.</title>
        <authorList>
            <person name="Behra P.R.K."/>
            <person name="Pettersson B.M.F."/>
            <person name="Ramesh M."/>
            <person name="Das S."/>
            <person name="Dasgupta S."/>
            <person name="Kirsebom L.A."/>
        </authorList>
    </citation>
    <scope>NUCLEOTIDE SEQUENCE</scope>
    <source>
        <strain evidence="5">DSM 44203</strain>
    </source>
</reference>
<keyword evidence="3" id="KW-0560">Oxidoreductase</keyword>
<evidence type="ECO:0000313" key="5">
    <source>
        <dbReference type="EMBL" id="MCV7023346.1"/>
    </source>
</evidence>
<keyword evidence="1" id="KW-0285">Flavoprotein</keyword>
<gene>
    <name evidence="5" type="ORF">H7I77_08275</name>
    <name evidence="4" type="ORF">RMCN_5572</name>
</gene>